<dbReference type="Pfam" id="PF02005">
    <property type="entry name" value="TRM"/>
    <property type="match status" value="1"/>
</dbReference>
<evidence type="ECO:0000256" key="1">
    <source>
        <dbReference type="ARBA" id="ARBA00022555"/>
    </source>
</evidence>
<dbReference type="NCBIfam" id="TIGR00308">
    <property type="entry name" value="TRM1"/>
    <property type="match status" value="1"/>
</dbReference>
<evidence type="ECO:0000256" key="6">
    <source>
        <dbReference type="ARBA" id="ARBA00022884"/>
    </source>
</evidence>
<keyword evidence="4 9" id="KW-0949">S-adenosyl-L-methionine</keyword>
<evidence type="ECO:0000256" key="4">
    <source>
        <dbReference type="ARBA" id="ARBA00022691"/>
    </source>
</evidence>
<evidence type="ECO:0000313" key="11">
    <source>
        <dbReference type="EMBL" id="WAQ98916.1"/>
    </source>
</evidence>
<evidence type="ECO:0000256" key="10">
    <source>
        <dbReference type="SAM" id="MobiDB-lite"/>
    </source>
</evidence>
<evidence type="ECO:0000256" key="8">
    <source>
        <dbReference type="ARBA" id="ARBA00051897"/>
    </source>
</evidence>
<keyword evidence="1 9" id="KW-0820">tRNA-binding</keyword>
<dbReference type="InterPro" id="IPR029063">
    <property type="entry name" value="SAM-dependent_MTases_sf"/>
</dbReference>
<protein>
    <recommendedName>
        <fullName evidence="7 9">tRNA (guanine(26)-N(2))-dimethyltransferase</fullName>
        <ecNumber evidence="7 9">2.1.1.216</ecNumber>
    </recommendedName>
</protein>
<evidence type="ECO:0000256" key="3">
    <source>
        <dbReference type="ARBA" id="ARBA00022679"/>
    </source>
</evidence>
<reference evidence="11" key="1">
    <citation type="submission" date="2022-11" db="EMBL/GenBank/DDBJ databases">
        <title>Centuries of genome instability and evolution in soft-shell clam transmissible cancer (bioRxiv).</title>
        <authorList>
            <person name="Hart S.F.M."/>
            <person name="Yonemitsu M.A."/>
            <person name="Giersch R.M."/>
            <person name="Beal B.F."/>
            <person name="Arriagada G."/>
            <person name="Davis B.W."/>
            <person name="Ostrander E.A."/>
            <person name="Goff S.P."/>
            <person name="Metzger M.J."/>
        </authorList>
    </citation>
    <scope>NUCLEOTIDE SEQUENCE</scope>
    <source>
        <strain evidence="11">MELC-2E11</strain>
        <tissue evidence="11">Siphon/mantle</tissue>
    </source>
</reference>
<evidence type="ECO:0000256" key="9">
    <source>
        <dbReference type="PROSITE-ProRule" id="PRU00958"/>
    </source>
</evidence>
<dbReference type="CDD" id="cd02440">
    <property type="entry name" value="AdoMet_MTases"/>
    <property type="match status" value="1"/>
</dbReference>
<dbReference type="EC" id="2.1.1.216" evidence="7 9"/>
<keyword evidence="12" id="KW-1185">Reference proteome</keyword>
<accession>A0ABY7DQP9</accession>
<dbReference type="InterPro" id="IPR002905">
    <property type="entry name" value="Trm1"/>
</dbReference>
<evidence type="ECO:0000256" key="7">
    <source>
        <dbReference type="ARBA" id="ARBA00039099"/>
    </source>
</evidence>
<feature type="region of interest" description="Disordered" evidence="10">
    <location>
        <begin position="505"/>
        <end position="548"/>
    </location>
</feature>
<gene>
    <name evidence="11" type="ORF">MAR_023289</name>
</gene>
<dbReference type="PANTHER" id="PTHR10631:SF3">
    <property type="entry name" value="TRNA (GUANINE(26)-N(2))-DIMETHYLTRANSFERASE"/>
    <property type="match status" value="1"/>
</dbReference>
<comment type="similarity">
    <text evidence="9">Belongs to the class I-like SAM-binding methyltransferase superfamily. Trm1 family.</text>
</comment>
<comment type="catalytic activity">
    <reaction evidence="8 9">
        <text>guanosine(26) in tRNA + 2 S-adenosyl-L-methionine = N(2)-dimethylguanosine(26) in tRNA + 2 S-adenosyl-L-homocysteine + 2 H(+)</text>
        <dbReference type="Rhea" id="RHEA:43140"/>
        <dbReference type="Rhea" id="RHEA-COMP:10359"/>
        <dbReference type="Rhea" id="RHEA-COMP:10360"/>
        <dbReference type="ChEBI" id="CHEBI:15378"/>
        <dbReference type="ChEBI" id="CHEBI:57856"/>
        <dbReference type="ChEBI" id="CHEBI:59789"/>
        <dbReference type="ChEBI" id="CHEBI:74269"/>
        <dbReference type="ChEBI" id="CHEBI:74513"/>
        <dbReference type="EC" id="2.1.1.216"/>
    </reaction>
</comment>
<keyword evidence="2 9" id="KW-0489">Methyltransferase</keyword>
<keyword evidence="6 9" id="KW-0694">RNA-binding</keyword>
<dbReference type="PANTHER" id="PTHR10631">
    <property type="entry name" value="N 2 ,N 2 -DIMETHYLGUANOSINE TRNA METHYLTRANSFERASE"/>
    <property type="match status" value="1"/>
</dbReference>
<dbReference type="SUPFAM" id="SSF53335">
    <property type="entry name" value="S-adenosyl-L-methionine-dependent methyltransferases"/>
    <property type="match status" value="1"/>
</dbReference>
<dbReference type="Gene3D" id="3.40.50.150">
    <property type="entry name" value="Vaccinia Virus protein VP39"/>
    <property type="match status" value="1"/>
</dbReference>
<name>A0ABY7DQP9_MYAAR</name>
<dbReference type="PROSITE" id="PS51626">
    <property type="entry name" value="SAM_MT_TRM1"/>
    <property type="match status" value="1"/>
</dbReference>
<organism evidence="11 12">
    <name type="scientific">Mya arenaria</name>
    <name type="common">Soft-shell clam</name>
    <dbReference type="NCBI Taxonomy" id="6604"/>
    <lineage>
        <taxon>Eukaryota</taxon>
        <taxon>Metazoa</taxon>
        <taxon>Spiralia</taxon>
        <taxon>Lophotrochozoa</taxon>
        <taxon>Mollusca</taxon>
        <taxon>Bivalvia</taxon>
        <taxon>Autobranchia</taxon>
        <taxon>Heteroconchia</taxon>
        <taxon>Euheterodonta</taxon>
        <taxon>Imparidentia</taxon>
        <taxon>Neoheterodontei</taxon>
        <taxon>Myida</taxon>
        <taxon>Myoidea</taxon>
        <taxon>Myidae</taxon>
        <taxon>Mya</taxon>
    </lineage>
</organism>
<keyword evidence="3 9" id="KW-0808">Transferase</keyword>
<dbReference type="EMBL" id="CP111014">
    <property type="protein sequence ID" value="WAQ98916.1"/>
    <property type="molecule type" value="Genomic_DNA"/>
</dbReference>
<dbReference type="Gene3D" id="3.30.56.70">
    <property type="entry name" value="N2,N2-dimethylguanosine tRNA methyltransferase, C-terminal domain"/>
    <property type="match status" value="1"/>
</dbReference>
<evidence type="ECO:0000256" key="2">
    <source>
        <dbReference type="ARBA" id="ARBA00022603"/>
    </source>
</evidence>
<dbReference type="InterPro" id="IPR042296">
    <property type="entry name" value="tRNA_met_Trm1_C"/>
</dbReference>
<proteinExistence type="inferred from homology"/>
<feature type="compositionally biased region" description="Basic and acidic residues" evidence="10">
    <location>
        <begin position="524"/>
        <end position="548"/>
    </location>
</feature>
<sequence>MLIIRSLRLCVLKTPSFILTPSKTVCSKVLFCSMMANEEMTTEMEGLSTKFNLISEGKATIIQPESVFYNPVQEFNRDITIAVISEFATDHIQHVKELRQKKAKAAGEVGEADGTDLDVPLEAGKHHPHGMKILEGLAASGLRSMRFGHEIPGVQKIICNDFDKQAAEIIAKNITRNGLSELVEASCADASMLMYQNRFGFDVVDLDPYGTAAPFLDSAVKSVREGGLLCITCTDAATLCGNTPEKCFTMYGSLPLRSKFCHEMAMRIILRCLESHAARHSRYIVPLISLSIDFYFRIFVKVYSGQKKAKFSATHTGMVYQCSGCGAFKTQNLAEATPAKGDNFKFSATKGPPVAEKCEHCGSRHQMGGPLYLGPLHDKDFIDRVIGRVVSEGEGFRTGKRLEGMLSTAQEELDTPLYYEADGLYQTVKCQPMPMNTFRSALLNAGYEVSYSHACKNSLKTNAPNSLIWDIMRAWVNQLELKPKRNVPGTAGFKILSEKPSVEVDFTENPGAIPKSRSQNLIRWQEKEADKNNSEADKDKNSDSENVS</sequence>
<dbReference type="Proteomes" id="UP001164746">
    <property type="component" value="Chromosome 3"/>
</dbReference>
<evidence type="ECO:0000256" key="5">
    <source>
        <dbReference type="ARBA" id="ARBA00022694"/>
    </source>
</evidence>
<evidence type="ECO:0000313" key="12">
    <source>
        <dbReference type="Proteomes" id="UP001164746"/>
    </source>
</evidence>
<keyword evidence="5 9" id="KW-0819">tRNA processing</keyword>